<dbReference type="RefSeq" id="NP_001395525.1">
    <property type="nucleotide sequence ID" value="NM_001408596.1"/>
</dbReference>
<organism evidence="2 3">
    <name type="scientific">Aedes aegypti</name>
    <name type="common">Yellowfever mosquito</name>
    <name type="synonym">Culex aegypti</name>
    <dbReference type="NCBI Taxonomy" id="7159"/>
    <lineage>
        <taxon>Eukaryota</taxon>
        <taxon>Metazoa</taxon>
        <taxon>Ecdysozoa</taxon>
        <taxon>Arthropoda</taxon>
        <taxon>Hexapoda</taxon>
        <taxon>Insecta</taxon>
        <taxon>Pterygota</taxon>
        <taxon>Neoptera</taxon>
        <taxon>Endopterygota</taxon>
        <taxon>Diptera</taxon>
        <taxon>Nematocera</taxon>
        <taxon>Culicoidea</taxon>
        <taxon>Culicidae</taxon>
        <taxon>Culicinae</taxon>
        <taxon>Aedini</taxon>
        <taxon>Aedes</taxon>
        <taxon>Stegomyia</taxon>
    </lineage>
</organism>
<feature type="domain" description="Tox-SGS" evidence="1">
    <location>
        <begin position="3127"/>
        <end position="3208"/>
    </location>
</feature>
<dbReference type="InterPro" id="IPR050708">
    <property type="entry name" value="T6SS_VgrG/RHS"/>
</dbReference>
<evidence type="ECO:0000259" key="1">
    <source>
        <dbReference type="Pfam" id="PF15651"/>
    </source>
</evidence>
<proteinExistence type="predicted"/>
<reference evidence="2 3" key="1">
    <citation type="submission" date="2017-06" db="EMBL/GenBank/DDBJ databases">
        <title>Aedes aegypti genome working group (AGWG) sequencing and assembly.</title>
        <authorList>
            <consortium name="Aedes aegypti Genome Working Group (AGWG)"/>
            <person name="Matthews B.J."/>
        </authorList>
    </citation>
    <scope>NUCLEOTIDE SEQUENCE [LARGE SCALE GENOMIC DNA]</scope>
    <source>
        <strain evidence="2 3">LVP_AGWG</strain>
    </source>
</reference>
<dbReference type="InterPro" id="IPR028901">
    <property type="entry name" value="Tox-SGS_dom"/>
</dbReference>
<reference evidence="2" key="2">
    <citation type="submission" date="2020-05" db="UniProtKB">
        <authorList>
            <consortium name="EnsemblMetazoa"/>
        </authorList>
    </citation>
    <scope>IDENTIFICATION</scope>
    <source>
        <strain evidence="2">LVP_AGWG</strain>
    </source>
</reference>
<sequence length="3355" mass="380824">MERFKPIMGQRLLDQLNADVVQIRTRKVQLNKVQVQVLLVRADHSLLGYKYNPGTKVWQYLWDKASFFTGADDPRKEPWLVSQDGFVVARSNTGLHIYKFDDELDLKHLATDGRYHEAYGWSQSDHVLMIGYFFYDSSKIGIISRDGSGKISLEAVMKEEALKRSLSPIWSIENDPGVPKKWSNLKTDISLAYVDSTEQQAFVARDENGFSVFKFDKTHFIRETFAAPIMAYSSQDSDRLYFGKFSPEDRLINNVLHFNESGLTAYRYVPLSRELQPIMYAAQFANKLGWTSEHLDSVVLDDVNGDGIDELLFSGPSGFNVMKFSAEEILDSVILGDKDFDVLQRHVKAFVMPNLTQSERQIVTAYENGIGVSQLELQSEHLSNENGVSKSETSVDSTVNPLPLLPGSLEFVSVLNLHDQLKFTEFIDPRNPLLGTLDFSVPLIEISNPFGIPISQSIKYKEYGAPDVLGAGWSIPVDCIYIDRQGSIFPIDHNYYLVKNGSLSQLHPKLDGTSSDVLSFELRGSPDVVIKYYKHQNMWEIKTKLERYLYGNVQNVDWIQWEPGSEEWPVAHNSSVYVKAKPFAWYLAKREDQHGNHLKYVYAPEYVNLANGNPYVQKLSLLKIISSNGDYARFGYDGSNNSKLLKNYTVRTEAYSQHVQFEYNSVEGKPFLISISQSGIPVLKFKYEGPKHEMTEIVYPNGLVSRFSYRTHKFESKLTANRFESLSDVQLAYGPGYMLIGTKTEDGQVRIKARDVVGSATTQMSSLAFPALGKEQVLSFEMLTAEDFFAIALTHENHQEICMFRQTSDGWSSEASYMRLAKDSTLQTGKSFILVKSGKRLAVLQYIGERWSVKPILNNLNEKDIVKAFSYAYVIYKDTSLTIGFQSDNGTWITRQVPIESNLMESSLLLFNKFETDQKTLDGLKKIFMEGVLNTYHNAIIVRSLGLDGRKIYLRLHCKIFGKSHELAKDETISVLVEDLDNYVLELPPMDENYFKLGYELHEGMFKVTVKDHRGKIMDEVNRIKANIEEEIRKHPHASEKEKIKFRKESHDKLSNDLNEIYKNVTASIPFALDPSKFGVHVNSDSIVAASHKFRFDGSRWNNEKIPQSEINMIDFSLKLGSTFQLIKSGKDETFKLTDSSTDTKTVWNLNTHNGNDIHLNYPAFIGVQNNRSAEIYTFTNRKIHRLPEGEILSRLSNPLAVVTMSEDQKSAIVRSTKSFTNYRQSVIFKQQLKHSDSDIRTTTFEYDTEKVVPFSDGFAFAKSKITPEGKSQLYGWYEDNFNLMDMANSTKTVHNSQGAVVKTNKAEEMGQPKSIDKDGILTDRFGKIEIVDFRPYRISQEVVSYYGFEPYESNRIGANKEWIFDSGMVMKEHSNHFLRMKSGSSVRGQFKPQVYGLVYVFSCWIRTNQKLFNPESISLSVSDRNGQVLKIEKGVTQAQIGQWSYVEVHCKYQGNENIKLDVNVRNPYSTQMDVDHLRLTPLDSNFQANLLDHRSGKVRAVLKNSGLLKQNLLDPNGHVIGKVAENGELEVSITSSKNCALRKNDHLNSRVEMHPMESEITSNSENRDVSKPLRYRPESFSFRFLYKLPGIGRITATLGRTNIVIYRDSTVTKLKVNNFKPESIDSDGEITALLLPTRIAVWIQGHLVEERKLESVAQNWETFELKSTGQGRTSEIFQMYDPSVKVYYLNKLGLITQEIVLKTPDTINIRQIAYDAIDRPILKTKWISLQSDNNSLFNYNTEVITNTGDILNNQKITGLANELNPDCQGYPFTSTSYRNDPLEVKVATGLPGQDFAIQGEFSTKFGTHHNVSTLMVLFPPKMGYRHEFEQSSVRSLIIQVMDKRENKVAELVQVNGHDHRLTTFEYDGHKRLKCTLPPAYHYKAKTLSQTNPFELLTFTPDEILLRNTWGKFYKYDKDGYLIEKTTPDSGKQEYFYSNEGLLRFLIQGDEAINQSTTYYVYGFDGKVAERGIVDLPRSKLREYLSNNTTIPKSDNFVAFDYGGTEVLPANRNLMQMSKKVHNNVTVTEALLFDSKQQIMNQVFVASNNSLSFNYRYQNDKIIAIEYPFFVKGKQLRLSYDYHSDKNIKNVRIGDRIIAALNYTATGSIQEIHFEPQGKFSYKRSLLYNAPGYLTTVTDKFLSEAVDYTRNSYGGQTFGDGTVSSTMFNATWHEYSDLSRIKFKWNNLASNETSNQYAQLCFEHLQKLNYFDDWNRPRKSYYPPGELQLPLVCNTGSRANHISSLLVTKGFPTIYGHRYDYENHKQLIKAKYFQNIEERSLEPLSQNTFSKRIRGISEEKSQSIWNTLKTANFIITDCSNSQVCHAVLGKSLFHPVITKHINAASLETLFINGIKSRKDIPQQIFNVVCEIWHQHDPLGKKQLCASVWREMLANNFVGSRSDRSAKALNPELKDALRNHIRHLGDIAGVLYDHFLYALGNSAGDVQSYDIDPNGNHVHFYTGFKRYRLEYVENTNKISKVFMTNLTAENLTEAEFSMDHDSEGNVIKATHKSISEIVYDSLLKRATEIRMVDGRKLIFHYDVRGERIFKQVQDPNGAVVKEKYYMRDVTGRCLVDYELTYLQSGREPYVQSTAYIYAENQLVGFIRKDQFYSVFTDHEGSVRLVVKNGEVVAAYDYLPYGQLLRKYNSDPDGSIAYLYTGQEWDEETGLFNFHARLYDPEIGRFYQIDPKEQYPSPYVYAGNSPISLVDPDGQFAFIIAAVAFAVVGAYLGASSANNSFNPLKWKLKPTLVGGVLGGIAGALAPAAIGASFTFLTATLGLSAGVAGGIMASTTIGFAYLSGASTNRNWNPIEWNWSSPGTWNSLFSGGLTGLTLFGGIGKVHDKFISLVGFTDKLAFVGVVTTGTIGIGYIAGSSANDWNANFWEWDWKSPATVWKVTMGASFGMSVSPELQKIQTEVVKKIKDFKTLINTIRIGNVERIISEAKIQFQQSGELIDLIRTTLKDLSKQVLRPHGAGLAHVIVVGKRGSSNNAVSSVRSILFEVSKIGIQLDSTGVIQALDDVERLDNREGLRRKRDINCCQLQLHGFLAYKDPKNVLTSSATIEISILNNLFNNIFMYYKMLFEPTPQFDKFDEQTTYLGLKKPPKLARKTFTLNNCHRFVISDDFSHVECYGLNSRYKIFPKPNHQLGTEDYYAKCFPIEYDGQPAVVCHGKSSNLLFTPEQSVDVLDVVNGWLMLALVIPSAMKSIQQTVHGLIHQPKRNSHTGDRASANEIDILKRKLSSIEQKITMVKKTQQGDGNWLTHIWEDLADDVEKLSTKSGKLYLEELTDRLDALEEEIHEVSFTARNSTNNFSLIASSNTPSYKLEESHIQPFTSNPSKFEIFSGLNTGFTMTC</sequence>
<accession>A0A6E8P7U5</accession>
<dbReference type="GeneID" id="125556654"/>
<evidence type="ECO:0000313" key="2">
    <source>
        <dbReference type="EnsemblMetazoa" id="AAEL029031-PA"/>
    </source>
</evidence>
<keyword evidence="3" id="KW-1185">Reference proteome</keyword>
<dbReference type="PANTHER" id="PTHR32305:SF15">
    <property type="entry name" value="PROTEIN RHSA-RELATED"/>
    <property type="match status" value="1"/>
</dbReference>
<dbReference type="Pfam" id="PF15651">
    <property type="entry name" value="Tox-SGS"/>
    <property type="match status" value="1"/>
</dbReference>
<dbReference type="Gene3D" id="2.180.10.10">
    <property type="entry name" value="RHS repeat-associated core"/>
    <property type="match status" value="2"/>
</dbReference>
<dbReference type="PANTHER" id="PTHR32305">
    <property type="match status" value="1"/>
</dbReference>
<dbReference type="NCBIfam" id="TIGR03696">
    <property type="entry name" value="Rhs_assc_core"/>
    <property type="match status" value="1"/>
</dbReference>
<protein>
    <recommendedName>
        <fullName evidence="1">Tox-SGS domain-containing protein</fullName>
    </recommendedName>
</protein>
<evidence type="ECO:0000313" key="3">
    <source>
        <dbReference type="Proteomes" id="UP000008820"/>
    </source>
</evidence>
<dbReference type="InterPro" id="IPR022385">
    <property type="entry name" value="Rhs_assc_core"/>
</dbReference>
<dbReference type="Proteomes" id="UP000008820">
    <property type="component" value="Chromosome 2"/>
</dbReference>
<dbReference type="InParanoid" id="A0A6E8P7U5"/>
<name>A0A6E8P7U5_AEDAE</name>
<dbReference type="EnsemblMetazoa" id="AAEL029031-RA">
    <property type="protein sequence ID" value="AAEL029031-PA"/>
    <property type="gene ID" value="AAEL029031"/>
</dbReference>